<dbReference type="Pfam" id="PF00361">
    <property type="entry name" value="Proton_antipo_M"/>
    <property type="match status" value="1"/>
</dbReference>
<evidence type="ECO:0000256" key="1">
    <source>
        <dbReference type="ARBA" id="ARBA00004127"/>
    </source>
</evidence>
<comment type="subcellular location">
    <subcellularLocation>
        <location evidence="1">Endomembrane system</location>
        <topology evidence="1">Multi-pass membrane protein</topology>
    </subcellularLocation>
    <subcellularLocation>
        <location evidence="2">Membrane</location>
        <topology evidence="2">Multi-pass membrane protein</topology>
    </subcellularLocation>
</comment>
<proteinExistence type="predicted"/>
<dbReference type="PANTHER" id="PTHR43373:SF1">
    <property type="entry name" value="NA(+)_H(+) ANTIPORTER SUBUNIT A"/>
    <property type="match status" value="1"/>
</dbReference>
<dbReference type="KEGG" id="hsr:HSBAA_43810"/>
<gene>
    <name evidence="5" type="ORF">HSBAA_43810</name>
</gene>
<dbReference type="InterPro" id="IPR001750">
    <property type="entry name" value="ND/Mrp_TM"/>
</dbReference>
<dbReference type="EMBL" id="AP019514">
    <property type="protein sequence ID" value="BBI63075.1"/>
    <property type="molecule type" value="Genomic_DNA"/>
</dbReference>
<keyword evidence="2 3" id="KW-0812">Transmembrane</keyword>
<evidence type="ECO:0000313" key="5">
    <source>
        <dbReference type="EMBL" id="BBI63075.1"/>
    </source>
</evidence>
<dbReference type="GO" id="GO:0012505">
    <property type="term" value="C:endomembrane system"/>
    <property type="evidence" value="ECO:0007669"/>
    <property type="project" value="UniProtKB-SubCell"/>
</dbReference>
<feature type="domain" description="NADH:quinone oxidoreductase/Mrp antiporter transmembrane" evidence="4">
    <location>
        <begin position="2"/>
        <end position="129"/>
    </location>
</feature>
<dbReference type="InterPro" id="IPR050616">
    <property type="entry name" value="CPA3_Na-H_Antiporter_A"/>
</dbReference>
<accession>A0A455UAN4</accession>
<dbReference type="AlphaFoldDB" id="A0A455UAN4"/>
<keyword evidence="3" id="KW-0472">Membrane</keyword>
<keyword evidence="3" id="KW-1133">Transmembrane helix</keyword>
<feature type="transmembrane region" description="Helical" evidence="3">
    <location>
        <begin position="90"/>
        <end position="108"/>
    </location>
</feature>
<protein>
    <recommendedName>
        <fullName evidence="4">NADH:quinone oxidoreductase/Mrp antiporter transmembrane domain-containing protein</fullName>
    </recommendedName>
</protein>
<feature type="transmembrane region" description="Helical" evidence="3">
    <location>
        <begin position="60"/>
        <end position="83"/>
    </location>
</feature>
<organism evidence="5 6">
    <name type="scientific">Vreelandella sulfidaeris</name>
    <dbReference type="NCBI Taxonomy" id="115553"/>
    <lineage>
        <taxon>Bacteria</taxon>
        <taxon>Pseudomonadati</taxon>
        <taxon>Pseudomonadota</taxon>
        <taxon>Gammaproteobacteria</taxon>
        <taxon>Oceanospirillales</taxon>
        <taxon>Halomonadaceae</taxon>
        <taxon>Vreelandella</taxon>
    </lineage>
</organism>
<evidence type="ECO:0000259" key="4">
    <source>
        <dbReference type="Pfam" id="PF00361"/>
    </source>
</evidence>
<dbReference type="GO" id="GO:0016020">
    <property type="term" value="C:membrane"/>
    <property type="evidence" value="ECO:0007669"/>
    <property type="project" value="UniProtKB-SubCell"/>
</dbReference>
<reference evidence="5 6" key="1">
    <citation type="journal article" date="2019" name="Microbiol. Resour. Announc.">
        <title>Complete Genome Sequence of Halomonas sulfidaeris Strain Esulfide1 Isolated from a Metal Sulfide Rock at a Depth of 2,200 Meters, Obtained Using Nanopore Sequencing.</title>
        <authorList>
            <person name="Saito M."/>
            <person name="Nishigata A."/>
            <person name="Galipon J."/>
            <person name="Arakawa K."/>
        </authorList>
    </citation>
    <scope>NUCLEOTIDE SEQUENCE [LARGE SCALE GENOMIC DNA]</scope>
    <source>
        <strain evidence="5 6">ATCC BAA-803</strain>
    </source>
</reference>
<dbReference type="PANTHER" id="PTHR43373">
    <property type="entry name" value="NA(+)/H(+) ANTIPORTER SUBUNIT"/>
    <property type="match status" value="1"/>
</dbReference>
<evidence type="ECO:0000256" key="3">
    <source>
        <dbReference type="SAM" id="Phobius"/>
    </source>
</evidence>
<evidence type="ECO:0000313" key="6">
    <source>
        <dbReference type="Proteomes" id="UP000320231"/>
    </source>
</evidence>
<dbReference type="Proteomes" id="UP000320231">
    <property type="component" value="Chromosome"/>
</dbReference>
<name>A0A455UAN4_9GAMM</name>
<evidence type="ECO:0000256" key="2">
    <source>
        <dbReference type="RuleBase" id="RU000320"/>
    </source>
</evidence>
<sequence length="155" mass="16809">MLICLLLGAFTKSAQFPFHFWLPNAMAAPTPVSAYLHSATMVKAGIYLLARLHPELGGTALWVGILSVVGATTMLVGAFLAIHHTNIKKLLAYSTIMALGTLTMLLGIGTEYAMTAFVTFLLAHSLYKGRCLWSPVFLTMKPGPKTLLRWAGCVR</sequence>
<dbReference type="PRINTS" id="PR01434">
    <property type="entry name" value="NADHDHGNASE5"/>
</dbReference>